<gene>
    <name evidence="5" type="ORF">LADA_0F05556G</name>
</gene>
<evidence type="ECO:0000259" key="4">
    <source>
        <dbReference type="PROSITE" id="PS50018"/>
    </source>
</evidence>
<feature type="region of interest" description="Disordered" evidence="3">
    <location>
        <begin position="466"/>
        <end position="485"/>
    </location>
</feature>
<dbReference type="SMART" id="SM00323">
    <property type="entry name" value="RasGAP"/>
    <property type="match status" value="1"/>
</dbReference>
<evidence type="ECO:0000313" key="5">
    <source>
        <dbReference type="EMBL" id="SCU90650.1"/>
    </source>
</evidence>
<protein>
    <submittedName>
        <fullName evidence="5">LADA_0F05556g1_1</fullName>
    </submittedName>
</protein>
<dbReference type="Proteomes" id="UP000190274">
    <property type="component" value="Chromosome F"/>
</dbReference>
<keyword evidence="6" id="KW-1185">Reference proteome</keyword>
<dbReference type="STRING" id="1266660.A0A1G4JJZ7"/>
<dbReference type="OrthoDB" id="28245at2759"/>
<feature type="compositionally biased region" description="Low complexity" evidence="3">
    <location>
        <begin position="359"/>
        <end position="377"/>
    </location>
</feature>
<feature type="region of interest" description="Disordered" evidence="3">
    <location>
        <begin position="166"/>
        <end position="192"/>
    </location>
</feature>
<feature type="domain" description="Ras-GAP" evidence="4">
    <location>
        <begin position="1510"/>
        <end position="1699"/>
    </location>
</feature>
<dbReference type="PANTHER" id="PTHR10194:SF142">
    <property type="entry name" value="NEUROFIBROMIN"/>
    <property type="match status" value="1"/>
</dbReference>
<sequence>MSVALVRFSFELVFNSLPIKSGNGDYNEVENDPTFVNSRLLLINAATTYNINSTIEETLQQINIITKQQQINTLSEKALHSLIVVLRLLSDIAETCWKHEETEKRSHADQYLNQDDAIAKNDIGFATQKPCFHVVRPKPIDPAVAERLIQAISRLKFTYVATRASRKPPSSHYTSSTNVASSPKIEGTNNSSVQDSSPFLRIIDTNLDYLGRFVSAANPKEFCDFLDTKIITPLTVTHSSTEGDIMPYMDMFSAFYITFDNLPTYLQNVSKILESLKRTTHQEMMLTFSSHALMNWIISRPHEYVEIISDIKNCTKDDPAHIVCKYSSSLFDDVHSNFNVSYLLTTTINANAAISEFKSSPSSSDVPSPISSSGSSSLFQSDTADLRKTHSLSRRDSDPQSYLPKWDILNPTAIAGTIVPVEDVANVSVLRFLVVMLMFQPNTFEELNLTSFKHIPDEQDILSNVVTDEERKKSQPQLSKPRQSNHRMLQTLKFPTFTSGSKKVKFLTSLIKNVNGSLVVSDTSLLDTLRTLVLLFRVASSIYLADEESPVVTFSRRLLFVIGDALQLCDIGVSKKNPVIARCLSRNPTSCARLQIAFFTPALIMDSDTFTTRLGHYSQNRHSGYKHLKTLTEGFKLFYSIPNVTRARLEMVMRSTDFFKRTLTEMSDVILTASKHFSDDIASIVEGILNGSLRSSTDVPKVGRSLSPHFPFSPQNQSLYQEGNNKVEMSSLASSSSISSGGSSYNEKASVQKSFNERSDIMAPRARRPSGSSAAAIGNVGAKVSHSSEGEKSLPNVRLQLENVQKGAKSPLRFSRSRGPSDGSLPALNTVAIHQRTLTENVAVYNQSISSTELANVRATLVNIISVYELMIHDYFVTVTESDPAQLLEDYIALIKPLFVGLVDDNFSVQAASKSFAVIIASYALKLGSGNSTSEARLVLYKGAAYLITLLSATLFNLELADAKREQLLDVILKFLDVRFELKSTFDSGTLKSVELETYHLLHGATGRALLASLCTHEPKIHKLLRTCFKAFLRELDSHDDIMGHGGDSISYNRMFFQSMGRDNYVSSGAVAFQRRLRSDILKHVTFPDRMLFDTLKLMYNQWLFFLRKENLSSAEASHFRNLAGLIASGCGTFLSIDRKSVENNPQYTIMQEEVTEMVDYFLSRQCSWLNDPALLTRENSKDIVGTELHPLAFKLLFKHLKLLADHLETIDLTETQGPPEAHSDASVLLLEQVILIVRTVLEREDTRDELILVSPQLLGLVAQLFKIVENVSHASTRYYKAIIHLSKLLKSFEATEGSLCISGYLLVKNQWLRLTISWFKAAIFMDFDPENLARPHREMDLKRRDLDYLYIDTSIETSRALAYITKDLMLEVPLSNSESELKGSKAVTFGNYFSILLKGLEKTSAVENYPLTLRHKIGVLNDNINTSLTNILNANVDVGLKYALPLGYSKNLGIKLAFLKVFVEIISNFDIHTAKATIEKNKLVDRYVSQLLVSPRLLSLAARVCPANEIDAFASSLLGIFEIKNASHIVVVELMKDEIQNASRYADVLRRNSCATRALSMLSRLKGTQYLRQTLKPVLMSIIESNEAFEIEKITLEDPEAEKNVKLFTKYLKLLIDSVANSVSSFPPEFFLICQAIYLSVQEKFPGYESVAVGSFIFLRFFCPAIVSPDAENIVDVVTAKQKRSFVTLAKVVQNIANGSISSMKWPLLNSESSFLRHCGERVSIYLSEIANPSRIVSIKLRSERKVAVSDFNYLHRYIYQHGLEVRSEIISEIKTLEDFETSKSASRATDNLLTALGQPRMEFRNEIPPSIRDKSDENPDLYDFMSRHSLRTFDFRDDIPFIHEAVSSDGHPIVVFTYKLLQKQTCDTEALVYRTFQVYSKIWSSRHYFVIDCTGFDSPTVEDKKLLASFFRLIPDEAARNCSKFYYYNMTEEFTAWWLPVFKGQNPYLEPYKTPHEFINSDSSPSLIKNLKLNKLSYEVFSDVRVTLRDVSLYDHVRGRFTPVVLKIGNKYVQMISETPYRFKVTGIDEVVELRFNAVYEVGGIVATVVSFETGVPSEFTINFDNATKLVFCSSKYLEIIRIFYYAQAKIEEEYENSDFENEKQNSQSDEKELNEILGSLLLVIYAGFCSDNDEVKNISYNVLAATQKSFGINFGCNLRVSPEVHVPHDTSAFCDSLFKGLSQTAPHLSLVVWKSILEGLSGVFEVHHIPHIISALTPWTENLYRYVYLADDENGPENVSHIIRALIKLSVKDVNLILIYNQCIWTTLILQADLVSLIVDEIVSHSIDRESEGGDWKSAISLLTRVSTVEMCSEVVKRVLRISRSFLPSLKLEASTNSWSELIILINILVALFFDSLLLSQLFLPEILYLVSLLIDVGPSEMRLALHKLLMNVCQSLSTNEDLSSEKRENLDSVKMTFSRQKMRFMSGFSQDKGRMLQSFSASSFLSKFTTLEQFVSNIILLMENSSNADSQQWKAKYNKYLMDSAFNDGSFLSARAAMIVGIIGQQGISEFLCKNMLSQTIKNVAEPYISDELVFFVISHSFTYSKVVLGIQPDSPLLKQLFWLATTFAQSPNSIFYHGGLLFMANSVRQISSVVRSFDKGSLTSVLFDSRKFAEPLLIELESMVGIKWTKQNFSHVILNLVSKGMLVPYIKTTSVDCLVLFLTLAYEDLAYAPNEDYLCYLLVVYQVSRPSKFKAILVDLKLDVELVFLDEQNFVPKVLLEWMVSDSEASLIALYQASVYFASGSSDELSKTRYLLLLERLLKENPLKVIKIYALIRMELKRVSTFDVQSDFPQLVFTILQTIVTNREYGSCDSHFSQTNRMLKMRHLSGLQNIEVPYNFNDTMAGFRSNPYALYERKKLTVKIMSRMISYRETTG</sequence>
<feature type="compositionally biased region" description="Polar residues" evidence="3">
    <location>
        <begin position="745"/>
        <end position="754"/>
    </location>
</feature>
<feature type="region of interest" description="Disordered" evidence="3">
    <location>
        <begin position="731"/>
        <end position="774"/>
    </location>
</feature>
<dbReference type="InterPro" id="IPR023152">
    <property type="entry name" value="RasGAP_CS"/>
</dbReference>
<evidence type="ECO:0000256" key="2">
    <source>
        <dbReference type="ARBA" id="ARBA00022553"/>
    </source>
</evidence>
<dbReference type="EMBL" id="LT598458">
    <property type="protein sequence ID" value="SCU90650.1"/>
    <property type="molecule type" value="Genomic_DNA"/>
</dbReference>
<evidence type="ECO:0000256" key="3">
    <source>
        <dbReference type="SAM" id="MobiDB-lite"/>
    </source>
</evidence>
<evidence type="ECO:0000313" key="6">
    <source>
        <dbReference type="Proteomes" id="UP000190274"/>
    </source>
</evidence>
<dbReference type="SUPFAM" id="SSF48350">
    <property type="entry name" value="GTPase activation domain, GAP"/>
    <property type="match status" value="1"/>
</dbReference>
<dbReference type="InterPro" id="IPR039360">
    <property type="entry name" value="Ras_GTPase"/>
</dbReference>
<dbReference type="GO" id="GO:0007165">
    <property type="term" value="P:signal transduction"/>
    <property type="evidence" value="ECO:0007669"/>
    <property type="project" value="UniProtKB-ARBA"/>
</dbReference>
<feature type="compositionally biased region" description="Polar residues" evidence="3">
    <location>
        <begin position="475"/>
        <end position="485"/>
    </location>
</feature>
<dbReference type="PANTHER" id="PTHR10194">
    <property type="entry name" value="RAS GTPASE-ACTIVATING PROTEINS"/>
    <property type="match status" value="1"/>
</dbReference>
<dbReference type="GO" id="GO:0005096">
    <property type="term" value="F:GTPase activator activity"/>
    <property type="evidence" value="ECO:0007669"/>
    <property type="project" value="UniProtKB-KW"/>
</dbReference>
<evidence type="ECO:0000256" key="1">
    <source>
        <dbReference type="ARBA" id="ARBA00022468"/>
    </source>
</evidence>
<dbReference type="InterPro" id="IPR036865">
    <property type="entry name" value="CRAL-TRIO_dom_sf"/>
</dbReference>
<proteinExistence type="predicted"/>
<dbReference type="PROSITE" id="PS00509">
    <property type="entry name" value="RAS_GTPASE_ACTIV_1"/>
    <property type="match status" value="1"/>
</dbReference>
<keyword evidence="2" id="KW-0597">Phosphoprotein</keyword>
<dbReference type="Gene3D" id="3.40.525.10">
    <property type="entry name" value="CRAL-TRIO lipid binding domain"/>
    <property type="match status" value="1"/>
</dbReference>
<accession>A0A1G4JJZ7</accession>
<feature type="compositionally biased region" description="Polar residues" evidence="3">
    <location>
        <begin position="171"/>
        <end position="192"/>
    </location>
</feature>
<keyword evidence="1" id="KW-0343">GTPase activation</keyword>
<dbReference type="InterPro" id="IPR001936">
    <property type="entry name" value="RasGAP_dom"/>
</dbReference>
<dbReference type="Gene3D" id="1.10.506.10">
    <property type="entry name" value="GTPase Activation - p120gap, domain 1"/>
    <property type="match status" value="2"/>
</dbReference>
<organism evidence="5 6">
    <name type="scientific">Lachancea dasiensis</name>
    <dbReference type="NCBI Taxonomy" id="1072105"/>
    <lineage>
        <taxon>Eukaryota</taxon>
        <taxon>Fungi</taxon>
        <taxon>Dikarya</taxon>
        <taxon>Ascomycota</taxon>
        <taxon>Saccharomycotina</taxon>
        <taxon>Saccharomycetes</taxon>
        <taxon>Saccharomycetales</taxon>
        <taxon>Saccharomycetaceae</taxon>
        <taxon>Lachancea</taxon>
    </lineage>
</organism>
<dbReference type="InterPro" id="IPR008936">
    <property type="entry name" value="Rho_GTPase_activation_prot"/>
</dbReference>
<feature type="region of interest" description="Disordered" evidence="3">
    <location>
        <begin position="358"/>
        <end position="382"/>
    </location>
</feature>
<reference evidence="5 6" key="1">
    <citation type="submission" date="2016-03" db="EMBL/GenBank/DDBJ databases">
        <authorList>
            <person name="Devillers H."/>
        </authorList>
    </citation>
    <scope>NUCLEOTIDE SEQUENCE [LARGE SCALE GENOMIC DNA]</scope>
    <source>
        <strain evidence="5">CBS 10888</strain>
    </source>
</reference>
<dbReference type="Pfam" id="PF00616">
    <property type="entry name" value="RasGAP"/>
    <property type="match status" value="1"/>
</dbReference>
<dbReference type="PROSITE" id="PS50018">
    <property type="entry name" value="RAS_GTPASE_ACTIV_2"/>
    <property type="match status" value="1"/>
</dbReference>
<name>A0A1G4JJZ7_9SACH</name>
<feature type="compositionally biased region" description="Low complexity" evidence="3">
    <location>
        <begin position="731"/>
        <end position="744"/>
    </location>
</feature>
<dbReference type="CDD" id="cd05392">
    <property type="entry name" value="RasGAP_Neurofibromin_like"/>
    <property type="match status" value="1"/>
</dbReference>